<reference evidence="2 3" key="1">
    <citation type="submission" date="2020-06" db="EMBL/GenBank/DDBJ databases">
        <title>WGS assembly of Ceratodon purpureus strain R40.</title>
        <authorList>
            <person name="Carey S.B."/>
            <person name="Jenkins J."/>
            <person name="Shu S."/>
            <person name="Lovell J.T."/>
            <person name="Sreedasyam A."/>
            <person name="Maumus F."/>
            <person name="Tiley G.P."/>
            <person name="Fernandez-Pozo N."/>
            <person name="Barry K."/>
            <person name="Chen C."/>
            <person name="Wang M."/>
            <person name="Lipzen A."/>
            <person name="Daum C."/>
            <person name="Saski C.A."/>
            <person name="Payton A.C."/>
            <person name="Mcbreen J.C."/>
            <person name="Conrad R.E."/>
            <person name="Kollar L.M."/>
            <person name="Olsson S."/>
            <person name="Huttunen S."/>
            <person name="Landis J.B."/>
            <person name="Wickett N.J."/>
            <person name="Johnson M.G."/>
            <person name="Rensing S.A."/>
            <person name="Grimwood J."/>
            <person name="Schmutz J."/>
            <person name="Mcdaniel S.F."/>
        </authorList>
    </citation>
    <scope>NUCLEOTIDE SEQUENCE [LARGE SCALE GENOMIC DNA]</scope>
    <source>
        <strain evidence="2 3">R40</strain>
    </source>
</reference>
<comment type="caution">
    <text evidence="2">The sequence shown here is derived from an EMBL/GenBank/DDBJ whole genome shotgun (WGS) entry which is preliminary data.</text>
</comment>
<dbReference type="InterPro" id="IPR009069">
    <property type="entry name" value="Cys_alpha_HP_mot_SF"/>
</dbReference>
<name>A0A8T0HDK3_CERPU</name>
<dbReference type="PANTHER" id="PTHR13523:SF2">
    <property type="entry name" value="COILED-COIL-HELIX-COILED-COIL-HELIX DOMAIN CONTAINING 2, ISOFORM A-RELATED"/>
    <property type="match status" value="1"/>
</dbReference>
<dbReference type="AlphaFoldDB" id="A0A8T0HDK3"/>
<dbReference type="GO" id="GO:0005634">
    <property type="term" value="C:nucleus"/>
    <property type="evidence" value="ECO:0007669"/>
    <property type="project" value="TreeGrafter"/>
</dbReference>
<dbReference type="GO" id="GO:0007005">
    <property type="term" value="P:mitochondrion organization"/>
    <property type="evidence" value="ECO:0007669"/>
    <property type="project" value="InterPro"/>
</dbReference>
<dbReference type="SUPFAM" id="SSF47072">
    <property type="entry name" value="Cysteine alpha-hairpin motif"/>
    <property type="match status" value="1"/>
</dbReference>
<proteinExistence type="predicted"/>
<evidence type="ECO:0000313" key="2">
    <source>
        <dbReference type="EMBL" id="KAG0569603.1"/>
    </source>
</evidence>
<feature type="region of interest" description="Disordered" evidence="1">
    <location>
        <begin position="1"/>
        <end position="53"/>
    </location>
</feature>
<keyword evidence="3" id="KW-1185">Reference proteome</keyword>
<dbReference type="InterPro" id="IPR055304">
    <property type="entry name" value="CHCHD2/10-like"/>
</dbReference>
<feature type="compositionally biased region" description="Low complexity" evidence="1">
    <location>
        <begin position="22"/>
        <end position="42"/>
    </location>
</feature>
<feature type="compositionally biased region" description="Low complexity" evidence="1">
    <location>
        <begin position="78"/>
        <end position="92"/>
    </location>
</feature>
<dbReference type="Proteomes" id="UP000822688">
    <property type="component" value="Chromosome 6"/>
</dbReference>
<accession>A0A8T0HDK3</accession>
<sequence length="145" mass="15222">MPRSRSSRASRPVMRPAPAPAPARQTPPAAPPAQYQQQQRRAGIGSTIADGMAFGGGSAVAHRAVDSLMGPRTVTHEAAQNPTAAPTTAAQPQGFDACENQAKAFKDCLSFNVDDIGKCQFYVDMLNECRRSGGGGAPQQAPNWS</sequence>
<dbReference type="EMBL" id="CM026427">
    <property type="protein sequence ID" value="KAG0569603.1"/>
    <property type="molecule type" value="Genomic_DNA"/>
</dbReference>
<feature type="region of interest" description="Disordered" evidence="1">
    <location>
        <begin position="71"/>
        <end position="92"/>
    </location>
</feature>
<dbReference type="GO" id="GO:0005739">
    <property type="term" value="C:mitochondrion"/>
    <property type="evidence" value="ECO:0007669"/>
    <property type="project" value="TreeGrafter"/>
</dbReference>
<evidence type="ECO:0000256" key="1">
    <source>
        <dbReference type="SAM" id="MobiDB-lite"/>
    </source>
</evidence>
<evidence type="ECO:0008006" key="4">
    <source>
        <dbReference type="Google" id="ProtNLM"/>
    </source>
</evidence>
<gene>
    <name evidence="2" type="ORF">KC19_6G101900</name>
</gene>
<organism evidence="2 3">
    <name type="scientific">Ceratodon purpureus</name>
    <name type="common">Fire moss</name>
    <name type="synonym">Dicranum purpureum</name>
    <dbReference type="NCBI Taxonomy" id="3225"/>
    <lineage>
        <taxon>Eukaryota</taxon>
        <taxon>Viridiplantae</taxon>
        <taxon>Streptophyta</taxon>
        <taxon>Embryophyta</taxon>
        <taxon>Bryophyta</taxon>
        <taxon>Bryophytina</taxon>
        <taxon>Bryopsida</taxon>
        <taxon>Dicranidae</taxon>
        <taxon>Pseudoditrichales</taxon>
        <taxon>Ditrichaceae</taxon>
        <taxon>Ceratodon</taxon>
    </lineage>
</organism>
<dbReference type="OrthoDB" id="1106148at2759"/>
<evidence type="ECO:0000313" key="3">
    <source>
        <dbReference type="Proteomes" id="UP000822688"/>
    </source>
</evidence>
<protein>
    <recommendedName>
        <fullName evidence="4">CHCH domain-containing protein</fullName>
    </recommendedName>
</protein>
<dbReference type="PANTHER" id="PTHR13523">
    <property type="entry name" value="COILED-COIL-HELIX-COILED-COIL-HELIX DOMAIN CONTAINING 2/NUR77"/>
    <property type="match status" value="1"/>
</dbReference>